<accession>A0AA90TWQ4</accession>
<reference evidence="4" key="1">
    <citation type="submission" date="2023-08" db="EMBL/GenBank/DDBJ databases">
        <title>Nitrogen cycling bacteria in agricultural field soils.</title>
        <authorList>
            <person name="Jang J."/>
        </authorList>
    </citation>
    <scope>NUCLEOTIDE SEQUENCE</scope>
    <source>
        <strain evidence="4">PS3-36</strain>
    </source>
</reference>
<evidence type="ECO:0000313" key="4">
    <source>
        <dbReference type="EMBL" id="MDQ6600841.1"/>
    </source>
</evidence>
<dbReference type="InterPro" id="IPR015590">
    <property type="entry name" value="Aldehyde_DH_dom"/>
</dbReference>
<dbReference type="GO" id="GO:0016620">
    <property type="term" value="F:oxidoreductase activity, acting on the aldehyde or oxo group of donors, NAD or NADP as acceptor"/>
    <property type="evidence" value="ECO:0007669"/>
    <property type="project" value="InterPro"/>
</dbReference>
<dbReference type="InterPro" id="IPR016162">
    <property type="entry name" value="Ald_DH_N"/>
</dbReference>
<evidence type="ECO:0000256" key="1">
    <source>
        <dbReference type="ARBA" id="ARBA00009986"/>
    </source>
</evidence>
<dbReference type="AlphaFoldDB" id="A0AA90TWQ4"/>
<proteinExistence type="inferred from homology"/>
<dbReference type="PROSITE" id="PS00070">
    <property type="entry name" value="ALDEHYDE_DEHYDR_CYS"/>
    <property type="match status" value="1"/>
</dbReference>
<sequence>MITQTDLITKNYIGGQWHELNEKGRSVYSPSNINEKIGDIHYSTPEQITAAVSAAREGFKTWKQKTGVERAACLYKMADNLEKAKETVANLASREMGKPISEMIGEVMRGVNLLRYYAAEGVRPDGQLVPASDQHVLQYSKRVPLGVVALITPWNFPVAIPIWKIAPALICGNSIVWKPADNAVFTAGLLMEVFEDAGLPAGVLNLVIARGRSIGDILLEEGDIDAVSFTGSTSTGMQIASACAKRNIKYQTEMGGKNAAIVLKDADLEKAIPMILSGAFRSAGQKCTATSRIIVEKDIYSDFINQLRAAVSNLTVKDALQADAYLGPVASKSQFDTISEYVALARNEGEIIAEGNVEQSNQGYYIRPIVVGKVDASHRLFTEEIFGPVAAVVEVENFEEAVRLCNQSEYGLSASIFTNDMEKAMRFLEEAEIGMVRVNQETAGVEYQAPFGGMKSSSSHTREQGQAALDFYSQVKTCAIKYSF</sequence>
<dbReference type="GO" id="GO:0004657">
    <property type="term" value="F:proline dehydrogenase activity"/>
    <property type="evidence" value="ECO:0007669"/>
    <property type="project" value="UniProtKB-ARBA"/>
</dbReference>
<keyword evidence="5" id="KW-1185">Reference proteome</keyword>
<dbReference type="Pfam" id="PF00171">
    <property type="entry name" value="Aldedh"/>
    <property type="match status" value="1"/>
</dbReference>
<comment type="similarity">
    <text evidence="1">Belongs to the aldehyde dehydrogenase family.</text>
</comment>
<dbReference type="FunFam" id="3.40.309.10:FF:000005">
    <property type="entry name" value="1-pyrroline-5-carboxylate dehydrogenase 1"/>
    <property type="match status" value="1"/>
</dbReference>
<dbReference type="PANTHER" id="PTHR11699">
    <property type="entry name" value="ALDEHYDE DEHYDROGENASE-RELATED"/>
    <property type="match status" value="1"/>
</dbReference>
<gene>
    <name evidence="4" type="ORF">RCG21_32095</name>
</gene>
<dbReference type="FunFam" id="3.40.605.10:FF:000007">
    <property type="entry name" value="NAD/NADP-dependent betaine aldehyde dehydrogenase"/>
    <property type="match status" value="1"/>
</dbReference>
<dbReference type="SUPFAM" id="SSF53720">
    <property type="entry name" value="ALDH-like"/>
    <property type="match status" value="1"/>
</dbReference>
<evidence type="ECO:0000256" key="2">
    <source>
        <dbReference type="ARBA" id="ARBA00023002"/>
    </source>
</evidence>
<dbReference type="InterPro" id="IPR016160">
    <property type="entry name" value="Ald_DH_CS_CYS"/>
</dbReference>
<evidence type="ECO:0000313" key="5">
    <source>
        <dbReference type="Proteomes" id="UP001178888"/>
    </source>
</evidence>
<organism evidence="4 5">
    <name type="scientific">Bacillus salipaludis</name>
    <dbReference type="NCBI Taxonomy" id="2547811"/>
    <lineage>
        <taxon>Bacteria</taxon>
        <taxon>Bacillati</taxon>
        <taxon>Bacillota</taxon>
        <taxon>Bacilli</taxon>
        <taxon>Bacillales</taxon>
        <taxon>Bacillaceae</taxon>
        <taxon>Bacillus</taxon>
    </lineage>
</organism>
<dbReference type="InterPro" id="IPR016161">
    <property type="entry name" value="Ald_DH/histidinol_DH"/>
</dbReference>
<dbReference type="Gene3D" id="3.40.605.10">
    <property type="entry name" value="Aldehyde Dehydrogenase, Chain A, domain 1"/>
    <property type="match status" value="1"/>
</dbReference>
<dbReference type="Proteomes" id="UP001178888">
    <property type="component" value="Unassembled WGS sequence"/>
</dbReference>
<feature type="domain" description="Aldehyde dehydrogenase" evidence="3">
    <location>
        <begin position="23"/>
        <end position="477"/>
    </location>
</feature>
<name>A0AA90TWQ4_9BACI</name>
<dbReference type="RefSeq" id="WP_308914473.1">
    <property type="nucleotide sequence ID" value="NZ_JAVGVR010000002.1"/>
</dbReference>
<keyword evidence="2" id="KW-0560">Oxidoreductase</keyword>
<dbReference type="EMBL" id="JAVGVR010000002">
    <property type="protein sequence ID" value="MDQ6600841.1"/>
    <property type="molecule type" value="Genomic_DNA"/>
</dbReference>
<protein>
    <submittedName>
        <fullName evidence="4">Aldehyde dehydrogenase family protein</fullName>
    </submittedName>
</protein>
<comment type="caution">
    <text evidence="4">The sequence shown here is derived from an EMBL/GenBank/DDBJ whole genome shotgun (WGS) entry which is preliminary data.</text>
</comment>
<evidence type="ECO:0000259" key="3">
    <source>
        <dbReference type="Pfam" id="PF00171"/>
    </source>
</evidence>
<dbReference type="InterPro" id="IPR016163">
    <property type="entry name" value="Ald_DH_C"/>
</dbReference>
<dbReference type="Gene3D" id="3.40.309.10">
    <property type="entry name" value="Aldehyde Dehydrogenase, Chain A, domain 2"/>
    <property type="match status" value="1"/>
</dbReference>